<dbReference type="EMBL" id="CAJOBP010069427">
    <property type="protein sequence ID" value="CAF4877763.1"/>
    <property type="molecule type" value="Genomic_DNA"/>
</dbReference>
<organism evidence="1 3">
    <name type="scientific">Rotaria socialis</name>
    <dbReference type="NCBI Taxonomy" id="392032"/>
    <lineage>
        <taxon>Eukaryota</taxon>
        <taxon>Metazoa</taxon>
        <taxon>Spiralia</taxon>
        <taxon>Gnathifera</taxon>
        <taxon>Rotifera</taxon>
        <taxon>Eurotatoria</taxon>
        <taxon>Bdelloidea</taxon>
        <taxon>Philodinida</taxon>
        <taxon>Philodinidae</taxon>
        <taxon>Rotaria</taxon>
    </lineage>
</organism>
<dbReference type="InterPro" id="IPR036420">
    <property type="entry name" value="BRCT_dom_sf"/>
</dbReference>
<sequence>KNFMNRGGADAPGSKTIPDGAPNCLKNLTFVISGEMKNNKIGSLEKCKHQNR</sequence>
<dbReference type="AlphaFoldDB" id="A0A821TPQ5"/>
<gene>
    <name evidence="2" type="ORF">QYT958_LOCUS43140</name>
    <name evidence="1" type="ORF">UJA718_LOCUS44561</name>
</gene>
<feature type="non-terminal residue" evidence="1">
    <location>
        <position position="1"/>
    </location>
</feature>
<dbReference type="Proteomes" id="UP000663848">
    <property type="component" value="Unassembled WGS sequence"/>
</dbReference>
<comment type="caution">
    <text evidence="1">The sequence shown here is derived from an EMBL/GenBank/DDBJ whole genome shotgun (WGS) entry which is preliminary data.</text>
</comment>
<dbReference type="EMBL" id="CAJOBR010059602">
    <property type="protein sequence ID" value="CAF5069428.1"/>
    <property type="molecule type" value="Genomic_DNA"/>
</dbReference>
<proteinExistence type="predicted"/>
<reference evidence="1" key="1">
    <citation type="submission" date="2021-02" db="EMBL/GenBank/DDBJ databases">
        <authorList>
            <person name="Nowell W R."/>
        </authorList>
    </citation>
    <scope>NUCLEOTIDE SEQUENCE</scope>
</reference>
<dbReference type="Gene3D" id="3.40.50.10190">
    <property type="entry name" value="BRCT domain"/>
    <property type="match status" value="1"/>
</dbReference>
<evidence type="ECO:0000313" key="3">
    <source>
        <dbReference type="Proteomes" id="UP000663873"/>
    </source>
</evidence>
<protein>
    <submittedName>
        <fullName evidence="1">Uncharacterized protein</fullName>
    </submittedName>
</protein>
<evidence type="ECO:0000313" key="1">
    <source>
        <dbReference type="EMBL" id="CAF4877763.1"/>
    </source>
</evidence>
<keyword evidence="3" id="KW-1185">Reference proteome</keyword>
<evidence type="ECO:0000313" key="2">
    <source>
        <dbReference type="EMBL" id="CAF5069428.1"/>
    </source>
</evidence>
<dbReference type="Proteomes" id="UP000663873">
    <property type="component" value="Unassembled WGS sequence"/>
</dbReference>
<name>A0A821TPQ5_9BILA</name>
<accession>A0A821TPQ5</accession>